<protein>
    <submittedName>
        <fullName evidence="1">Uncharacterized protein</fullName>
    </submittedName>
</protein>
<accession>A0A377H401</accession>
<reference evidence="1 2" key="1">
    <citation type="submission" date="2018-06" db="EMBL/GenBank/DDBJ databases">
        <authorList>
            <consortium name="Pathogen Informatics"/>
            <person name="Doyle S."/>
        </authorList>
    </citation>
    <scope>NUCLEOTIDE SEQUENCE [LARGE SCALE GENOMIC DNA]</scope>
    <source>
        <strain evidence="1 2">NCTC11413</strain>
    </source>
</reference>
<sequence length="33" mass="3756">MATKSRDKNGLMAKFFAVYNGGVLLNLRKNNFH</sequence>
<gene>
    <name evidence="1" type="ORF">NCTC11413_00434</name>
</gene>
<evidence type="ECO:0000313" key="1">
    <source>
        <dbReference type="EMBL" id="STO37326.1"/>
    </source>
</evidence>
<proteinExistence type="predicted"/>
<evidence type="ECO:0000313" key="2">
    <source>
        <dbReference type="Proteomes" id="UP000254232"/>
    </source>
</evidence>
<dbReference type="AlphaFoldDB" id="A0A377H401"/>
<organism evidence="1 2">
    <name type="scientific">Gallibacterium anatis</name>
    <dbReference type="NCBI Taxonomy" id="750"/>
    <lineage>
        <taxon>Bacteria</taxon>
        <taxon>Pseudomonadati</taxon>
        <taxon>Pseudomonadota</taxon>
        <taxon>Gammaproteobacteria</taxon>
        <taxon>Pasteurellales</taxon>
        <taxon>Pasteurellaceae</taxon>
        <taxon>Gallibacterium</taxon>
    </lineage>
</organism>
<dbReference type="Proteomes" id="UP000254232">
    <property type="component" value="Unassembled WGS sequence"/>
</dbReference>
<dbReference type="EMBL" id="UGGZ01000001">
    <property type="protein sequence ID" value="STO37326.1"/>
    <property type="molecule type" value="Genomic_DNA"/>
</dbReference>
<name>A0A377H401_9PAST</name>